<dbReference type="AlphaFoldDB" id="A0A9D1DGR2"/>
<evidence type="ECO:0000313" key="9">
    <source>
        <dbReference type="Proteomes" id="UP000824239"/>
    </source>
</evidence>
<sequence length="111" mass="11995">MFCSRCGAQIDDQAMICPRCGCATQNYRPGSQYDARYRTNCSPKSRLAALLLCVFLGGLGIHRFYVGKIGTGILWLLTAGLFGIGWLIDIILIACGSMSDSAGLLVLDWGI</sequence>
<evidence type="ECO:0000259" key="7">
    <source>
        <dbReference type="Pfam" id="PF13240"/>
    </source>
</evidence>
<feature type="domain" description="Zinc-ribbon" evidence="7">
    <location>
        <begin position="2"/>
        <end position="22"/>
    </location>
</feature>
<feature type="domain" description="TM2" evidence="6">
    <location>
        <begin position="43"/>
        <end position="91"/>
    </location>
</feature>
<evidence type="ECO:0000256" key="1">
    <source>
        <dbReference type="ARBA" id="ARBA00004141"/>
    </source>
</evidence>
<keyword evidence="2 5" id="KW-0812">Transmembrane</keyword>
<evidence type="ECO:0000256" key="5">
    <source>
        <dbReference type="SAM" id="Phobius"/>
    </source>
</evidence>
<dbReference type="PANTHER" id="PTHR21016:SF25">
    <property type="entry name" value="TM2 DOMAIN-CONTAINING PROTEIN DDB_G0277895-RELATED"/>
    <property type="match status" value="1"/>
</dbReference>
<comment type="caution">
    <text evidence="8">The sequence shown here is derived from an EMBL/GenBank/DDBJ whole genome shotgun (WGS) entry which is preliminary data.</text>
</comment>
<organism evidence="8 9">
    <name type="scientific">Candidatus Avoscillospira avicola</name>
    <dbReference type="NCBI Taxonomy" id="2840706"/>
    <lineage>
        <taxon>Bacteria</taxon>
        <taxon>Bacillati</taxon>
        <taxon>Bacillota</taxon>
        <taxon>Clostridia</taxon>
        <taxon>Eubacteriales</taxon>
        <taxon>Oscillospiraceae</taxon>
        <taxon>Oscillospiraceae incertae sedis</taxon>
        <taxon>Candidatus Avoscillospira</taxon>
    </lineage>
</organism>
<comment type="subcellular location">
    <subcellularLocation>
        <location evidence="1">Membrane</location>
        <topology evidence="1">Multi-pass membrane protein</topology>
    </subcellularLocation>
</comment>
<evidence type="ECO:0000313" key="8">
    <source>
        <dbReference type="EMBL" id="HIR50325.1"/>
    </source>
</evidence>
<evidence type="ECO:0000256" key="2">
    <source>
        <dbReference type="ARBA" id="ARBA00022692"/>
    </source>
</evidence>
<evidence type="ECO:0000259" key="6">
    <source>
        <dbReference type="Pfam" id="PF05154"/>
    </source>
</evidence>
<reference evidence="8" key="2">
    <citation type="journal article" date="2021" name="PeerJ">
        <title>Extensive microbial diversity within the chicken gut microbiome revealed by metagenomics and culture.</title>
        <authorList>
            <person name="Gilroy R."/>
            <person name="Ravi A."/>
            <person name="Getino M."/>
            <person name="Pursley I."/>
            <person name="Horton D.L."/>
            <person name="Alikhan N.F."/>
            <person name="Baker D."/>
            <person name="Gharbi K."/>
            <person name="Hall N."/>
            <person name="Watson M."/>
            <person name="Adriaenssens E.M."/>
            <person name="Foster-Nyarko E."/>
            <person name="Jarju S."/>
            <person name="Secka A."/>
            <person name="Antonio M."/>
            <person name="Oren A."/>
            <person name="Chaudhuri R.R."/>
            <person name="La Ragione R."/>
            <person name="Hildebrand F."/>
            <person name="Pallen M.J."/>
        </authorList>
    </citation>
    <scope>NUCLEOTIDE SEQUENCE</scope>
    <source>
        <strain evidence="8">ChiBcec15-4380</strain>
    </source>
</reference>
<dbReference type="InterPro" id="IPR050932">
    <property type="entry name" value="TM2D1-3-like"/>
</dbReference>
<gene>
    <name evidence="8" type="ORF">IAA53_03420</name>
</gene>
<keyword evidence="4 5" id="KW-0472">Membrane</keyword>
<dbReference type="PANTHER" id="PTHR21016">
    <property type="entry name" value="BETA-AMYLOID BINDING PROTEIN-RELATED"/>
    <property type="match status" value="1"/>
</dbReference>
<dbReference type="EMBL" id="DVHE01000023">
    <property type="protein sequence ID" value="HIR50325.1"/>
    <property type="molecule type" value="Genomic_DNA"/>
</dbReference>
<accession>A0A9D1DGR2</accession>
<feature type="transmembrane region" description="Helical" evidence="5">
    <location>
        <begin position="47"/>
        <end position="66"/>
    </location>
</feature>
<dbReference type="InterPro" id="IPR026870">
    <property type="entry name" value="Zinc_ribbon_dom"/>
</dbReference>
<protein>
    <submittedName>
        <fullName evidence="8">TM2 domain-containing protein</fullName>
    </submittedName>
</protein>
<dbReference type="GO" id="GO:0016020">
    <property type="term" value="C:membrane"/>
    <property type="evidence" value="ECO:0007669"/>
    <property type="project" value="UniProtKB-SubCell"/>
</dbReference>
<evidence type="ECO:0000256" key="3">
    <source>
        <dbReference type="ARBA" id="ARBA00022989"/>
    </source>
</evidence>
<keyword evidence="3 5" id="KW-1133">Transmembrane helix</keyword>
<feature type="transmembrane region" description="Helical" evidence="5">
    <location>
        <begin position="72"/>
        <end position="95"/>
    </location>
</feature>
<dbReference type="Proteomes" id="UP000824239">
    <property type="component" value="Unassembled WGS sequence"/>
</dbReference>
<dbReference type="InterPro" id="IPR007829">
    <property type="entry name" value="TM2"/>
</dbReference>
<evidence type="ECO:0000256" key="4">
    <source>
        <dbReference type="ARBA" id="ARBA00023136"/>
    </source>
</evidence>
<reference evidence="8" key="1">
    <citation type="submission" date="2020-10" db="EMBL/GenBank/DDBJ databases">
        <authorList>
            <person name="Gilroy R."/>
        </authorList>
    </citation>
    <scope>NUCLEOTIDE SEQUENCE</scope>
    <source>
        <strain evidence="8">ChiBcec15-4380</strain>
    </source>
</reference>
<proteinExistence type="predicted"/>
<dbReference type="Pfam" id="PF05154">
    <property type="entry name" value="TM2"/>
    <property type="match status" value="1"/>
</dbReference>
<name>A0A9D1DGR2_9FIRM</name>
<dbReference type="Pfam" id="PF13240">
    <property type="entry name" value="Zn_Ribbon_1"/>
    <property type="match status" value="1"/>
</dbReference>